<name>U2F9E9_9BACT</name>
<evidence type="ECO:0000313" key="1">
    <source>
        <dbReference type="EMBL" id="ERJ26580.1"/>
    </source>
</evidence>
<proteinExistence type="predicted"/>
<organism evidence="1 2">
    <name type="scientific">Campylobacter concisus ATCC 51562</name>
    <dbReference type="NCBI Taxonomy" id="1242969"/>
    <lineage>
        <taxon>Bacteria</taxon>
        <taxon>Pseudomonadati</taxon>
        <taxon>Campylobacterota</taxon>
        <taxon>Epsilonproteobacteria</taxon>
        <taxon>Campylobacterales</taxon>
        <taxon>Campylobacteraceae</taxon>
        <taxon>Campylobacter</taxon>
    </lineage>
</organism>
<evidence type="ECO:0000313" key="2">
    <source>
        <dbReference type="Proteomes" id="UP000016627"/>
    </source>
</evidence>
<dbReference type="Proteomes" id="UP000016627">
    <property type="component" value="Unassembled WGS sequence"/>
</dbReference>
<accession>U2F9E9</accession>
<dbReference type="AlphaFoldDB" id="U2F9E9"/>
<protein>
    <submittedName>
        <fullName evidence="1">Uncharacterized protein</fullName>
    </submittedName>
</protein>
<sequence length="46" mass="5113">MIFKTPRLCPSEPTKSAVGAAVAIPKYIKMQTKIVNKICRKILDPL</sequence>
<gene>
    <name evidence="1" type="ORF">ATCC51562_539</name>
</gene>
<comment type="caution">
    <text evidence="1">The sequence shown here is derived from an EMBL/GenBank/DDBJ whole genome shotgun (WGS) entry which is preliminary data.</text>
</comment>
<reference evidence="1 2" key="1">
    <citation type="journal article" date="2013" name="BMC Genomics">
        <title>Comparative genomics of Campylobacter concisus isolates reveals genetic diversity and provides insights into disease association.</title>
        <authorList>
            <person name="Deshpande N.P."/>
            <person name="Kaakoush N.O."/>
            <person name="Wilkins M.R."/>
            <person name="Mitchell H.M."/>
        </authorList>
    </citation>
    <scope>NUCLEOTIDE SEQUENCE [LARGE SCALE GENOMIC DNA]</scope>
    <source>
        <strain evidence="1 2">ATCC 51562</strain>
    </source>
</reference>
<dbReference type="EMBL" id="ANNI01000003">
    <property type="protein sequence ID" value="ERJ26580.1"/>
    <property type="molecule type" value="Genomic_DNA"/>
</dbReference>